<keyword evidence="4" id="KW-0479">Metal-binding</keyword>
<dbReference type="Proteomes" id="UP001597419">
    <property type="component" value="Unassembled WGS sequence"/>
</dbReference>
<feature type="signal peptide" evidence="10">
    <location>
        <begin position="1"/>
        <end position="29"/>
    </location>
</feature>
<dbReference type="RefSeq" id="WP_345387195.1">
    <property type="nucleotide sequence ID" value="NZ_BAABHG010000002.1"/>
</dbReference>
<dbReference type="PRINTS" id="PR00162">
    <property type="entry name" value="RIESKE"/>
</dbReference>
<evidence type="ECO:0000313" key="12">
    <source>
        <dbReference type="EMBL" id="MFD2458863.1"/>
    </source>
</evidence>
<sequence length="146" mass="14092">MTAEPHSRRSVLSAGAAVAGAAVGAAALAACGSSGTAAAPDTKKAQPAPGGPLVALADVPVGEVKAAKGPDGSDIVVARTAENTVAAFSAICTHQGCTVTPQGTELKCPCHGSVFDARTGAVKQGPAKKPLASVPVKIDNGQVVTG</sequence>
<dbReference type="InterPro" id="IPR005805">
    <property type="entry name" value="Rieske_Fe-S_prot_C"/>
</dbReference>
<dbReference type="InterPro" id="IPR036922">
    <property type="entry name" value="Rieske_2Fe-2S_sf"/>
</dbReference>
<evidence type="ECO:0000256" key="2">
    <source>
        <dbReference type="ARBA" id="ARBA00015816"/>
    </source>
</evidence>
<accession>A0ABW5GBI4</accession>
<evidence type="ECO:0000256" key="8">
    <source>
        <dbReference type="ARBA" id="ARBA00029586"/>
    </source>
</evidence>
<dbReference type="InterPro" id="IPR014349">
    <property type="entry name" value="Rieske_Fe-S_prot"/>
</dbReference>
<dbReference type="PANTHER" id="PTHR10134">
    <property type="entry name" value="CYTOCHROME B-C1 COMPLEX SUBUNIT RIESKE, MITOCHONDRIAL"/>
    <property type="match status" value="1"/>
</dbReference>
<evidence type="ECO:0000256" key="4">
    <source>
        <dbReference type="ARBA" id="ARBA00022723"/>
    </source>
</evidence>
<evidence type="ECO:0000313" key="13">
    <source>
        <dbReference type="Proteomes" id="UP001597419"/>
    </source>
</evidence>
<dbReference type="CDD" id="cd03467">
    <property type="entry name" value="Rieske"/>
    <property type="match status" value="1"/>
</dbReference>
<protein>
    <recommendedName>
        <fullName evidence="2">Cytochrome bc1 complex Rieske iron-sulfur subunit</fullName>
    </recommendedName>
    <alternativeName>
        <fullName evidence="8">Cytochrome bc1 reductase complex subunit QcrA</fullName>
    </alternativeName>
</protein>
<dbReference type="PROSITE" id="PS51318">
    <property type="entry name" value="TAT"/>
    <property type="match status" value="1"/>
</dbReference>
<evidence type="ECO:0000256" key="5">
    <source>
        <dbReference type="ARBA" id="ARBA00023004"/>
    </source>
</evidence>
<evidence type="ECO:0000256" key="7">
    <source>
        <dbReference type="ARBA" id="ARBA00023157"/>
    </source>
</evidence>
<evidence type="ECO:0000256" key="3">
    <source>
        <dbReference type="ARBA" id="ARBA00022714"/>
    </source>
</evidence>
<dbReference type="Pfam" id="PF00355">
    <property type="entry name" value="Rieske"/>
    <property type="match status" value="1"/>
</dbReference>
<keyword evidence="7" id="KW-1015">Disulfide bond</keyword>
<comment type="function">
    <text evidence="1">Iron-sulfur subunit of the cytochrome bc1 complex, an essential component of the respiratory electron transport chain required for ATP synthesis. The bc1 complex catalyzes the oxidation of menaquinol and the reduction of cytochrome c in the respiratory chain. The bc1 complex operates through a Q-cycle mechanism that couples electron transfer to generation of the proton gradient that drives ATP synthesis.</text>
</comment>
<comment type="caution">
    <text evidence="12">The sequence shown here is derived from an EMBL/GenBank/DDBJ whole genome shotgun (WGS) entry which is preliminary data.</text>
</comment>
<evidence type="ECO:0000256" key="1">
    <source>
        <dbReference type="ARBA" id="ARBA00002494"/>
    </source>
</evidence>
<keyword evidence="13" id="KW-1185">Reference proteome</keyword>
<evidence type="ECO:0000256" key="10">
    <source>
        <dbReference type="SAM" id="SignalP"/>
    </source>
</evidence>
<gene>
    <name evidence="12" type="ORF">ACFSYJ_09630</name>
</gene>
<dbReference type="SUPFAM" id="SSF50022">
    <property type="entry name" value="ISP domain"/>
    <property type="match status" value="1"/>
</dbReference>
<evidence type="ECO:0000256" key="6">
    <source>
        <dbReference type="ARBA" id="ARBA00023014"/>
    </source>
</evidence>
<dbReference type="InterPro" id="IPR006311">
    <property type="entry name" value="TAT_signal"/>
</dbReference>
<dbReference type="PROSITE" id="PS51296">
    <property type="entry name" value="RIESKE"/>
    <property type="match status" value="1"/>
</dbReference>
<keyword evidence="3" id="KW-0001">2Fe-2S</keyword>
<dbReference type="EMBL" id="JBHUKU010000004">
    <property type="protein sequence ID" value="MFD2458863.1"/>
    <property type="molecule type" value="Genomic_DNA"/>
</dbReference>
<evidence type="ECO:0000259" key="11">
    <source>
        <dbReference type="PROSITE" id="PS51296"/>
    </source>
</evidence>
<dbReference type="Gene3D" id="2.102.10.10">
    <property type="entry name" value="Rieske [2Fe-2S] iron-sulphur domain"/>
    <property type="match status" value="1"/>
</dbReference>
<keyword evidence="6" id="KW-0411">Iron-sulfur</keyword>
<keyword evidence="5" id="KW-0408">Iron</keyword>
<evidence type="ECO:0000256" key="9">
    <source>
        <dbReference type="ARBA" id="ARBA00034078"/>
    </source>
</evidence>
<keyword evidence="10" id="KW-0732">Signal</keyword>
<dbReference type="InterPro" id="IPR017941">
    <property type="entry name" value="Rieske_2Fe-2S"/>
</dbReference>
<feature type="domain" description="Rieske" evidence="11">
    <location>
        <begin position="51"/>
        <end position="145"/>
    </location>
</feature>
<name>A0ABW5GBI4_9PSEU</name>
<organism evidence="12 13">
    <name type="scientific">Amycolatopsis samaneae</name>
    <dbReference type="NCBI Taxonomy" id="664691"/>
    <lineage>
        <taxon>Bacteria</taxon>
        <taxon>Bacillati</taxon>
        <taxon>Actinomycetota</taxon>
        <taxon>Actinomycetes</taxon>
        <taxon>Pseudonocardiales</taxon>
        <taxon>Pseudonocardiaceae</taxon>
        <taxon>Amycolatopsis</taxon>
    </lineage>
</organism>
<comment type="cofactor">
    <cofactor evidence="9">
        <name>[2Fe-2S] cluster</name>
        <dbReference type="ChEBI" id="CHEBI:190135"/>
    </cofactor>
</comment>
<reference evidence="13" key="1">
    <citation type="journal article" date="2019" name="Int. J. Syst. Evol. Microbiol.">
        <title>The Global Catalogue of Microorganisms (GCM) 10K type strain sequencing project: providing services to taxonomists for standard genome sequencing and annotation.</title>
        <authorList>
            <consortium name="The Broad Institute Genomics Platform"/>
            <consortium name="The Broad Institute Genome Sequencing Center for Infectious Disease"/>
            <person name="Wu L."/>
            <person name="Ma J."/>
        </authorList>
    </citation>
    <scope>NUCLEOTIDE SEQUENCE [LARGE SCALE GENOMIC DNA]</scope>
    <source>
        <strain evidence="13">CGMCC 4.7643</strain>
    </source>
</reference>
<proteinExistence type="predicted"/>
<feature type="chain" id="PRO_5045261768" description="Cytochrome bc1 complex Rieske iron-sulfur subunit" evidence="10">
    <location>
        <begin position="30"/>
        <end position="146"/>
    </location>
</feature>